<keyword evidence="2" id="KW-0645">Protease</keyword>
<evidence type="ECO:0000256" key="3">
    <source>
        <dbReference type="ARBA" id="ARBA00022801"/>
    </source>
</evidence>
<dbReference type="Gene3D" id="3.90.1720.30">
    <property type="entry name" value="PPPDE domains"/>
    <property type="match status" value="1"/>
</dbReference>
<dbReference type="InterPro" id="IPR008580">
    <property type="entry name" value="PPPDE_dom"/>
</dbReference>
<dbReference type="PANTHER" id="PTHR12378:SF80">
    <property type="entry name" value="IP06716P-RELATED"/>
    <property type="match status" value="1"/>
</dbReference>
<feature type="domain" description="PPPDE" evidence="4">
    <location>
        <begin position="242"/>
        <end position="388"/>
    </location>
</feature>
<evidence type="ECO:0000313" key="5">
    <source>
        <dbReference type="EMBL" id="CAD8830060.1"/>
    </source>
</evidence>
<dbReference type="PANTHER" id="PTHR12378">
    <property type="entry name" value="DESUMOYLATING ISOPEPTIDASE"/>
    <property type="match status" value="1"/>
</dbReference>
<dbReference type="PROSITE" id="PS51858">
    <property type="entry name" value="PPPDE"/>
    <property type="match status" value="1"/>
</dbReference>
<keyword evidence="3" id="KW-0378">Hydrolase</keyword>
<protein>
    <recommendedName>
        <fullName evidence="4">PPPDE domain-containing protein</fullName>
    </recommendedName>
</protein>
<dbReference type="SMART" id="SM01179">
    <property type="entry name" value="DUF862"/>
    <property type="match status" value="1"/>
</dbReference>
<sequence>MIGTAEAALEAWAACKPDGMWLPRRRLQEMLLVIQSHIPRVPTGAELIDLDKLFESDEANEPLFLRYFKIDCDQVCFLQFWRAFGQAVHHATGQSLDITLVEEVQSVRDLLLSKLEDGAKTHGPSDAERAAAGFDVAPAHQVLCRVVESVMTPKELSATLKLVGLKSDFPGFWLLCEDSVKNTSDLNDLGIEMLTCLLLSWLHEAVAWSCPDGLQPVLYKAETGLSNGPEDVGKNRIESKGLRVFIHIYDVGDEGSIQRLNKVLAHKWSPLKFGGVFHAGVEVNGLEWSFGYSDIDTLPGISCVEPKNNPQHSFRQTVRMRRSKIGPEGIADIITQMIEEYPGDDYDLLRRNCCHFVEDFCLRLGAGRMPGWIHRLARVGAGVDGMLQTARTFRAKIRKETPNIDDDMTSLADHRKREAALTRTAGLPVHVRQTGDAPPMWNACRAAGWHPDEFVYREVVDALVPGQASPLDLHCEAQARQSWAHPLHDAAKFVAVDA</sequence>
<comment type="similarity">
    <text evidence="1">Belongs to the DeSI family.</text>
</comment>
<organism evidence="5">
    <name type="scientific">Noctiluca scintillans</name>
    <name type="common">Sea sparkle</name>
    <name type="synonym">Red tide dinoflagellate</name>
    <dbReference type="NCBI Taxonomy" id="2966"/>
    <lineage>
        <taxon>Eukaryota</taxon>
        <taxon>Sar</taxon>
        <taxon>Alveolata</taxon>
        <taxon>Dinophyceae</taxon>
        <taxon>Noctilucales</taxon>
        <taxon>Noctilucaceae</taxon>
        <taxon>Noctiluca</taxon>
    </lineage>
</organism>
<proteinExistence type="inferred from homology"/>
<dbReference type="GO" id="GO:0006508">
    <property type="term" value="P:proteolysis"/>
    <property type="evidence" value="ECO:0007669"/>
    <property type="project" value="UniProtKB-KW"/>
</dbReference>
<evidence type="ECO:0000259" key="4">
    <source>
        <dbReference type="PROSITE" id="PS51858"/>
    </source>
</evidence>
<dbReference type="GO" id="GO:0016579">
    <property type="term" value="P:protein deubiquitination"/>
    <property type="evidence" value="ECO:0007669"/>
    <property type="project" value="TreeGrafter"/>
</dbReference>
<accession>A0A7S0ZRL4</accession>
<dbReference type="EMBL" id="HBFQ01006236">
    <property type="protein sequence ID" value="CAD8830060.1"/>
    <property type="molecule type" value="Transcribed_RNA"/>
</dbReference>
<reference evidence="5" key="1">
    <citation type="submission" date="2021-01" db="EMBL/GenBank/DDBJ databases">
        <authorList>
            <person name="Corre E."/>
            <person name="Pelletier E."/>
            <person name="Niang G."/>
            <person name="Scheremetjew M."/>
            <person name="Finn R."/>
            <person name="Kale V."/>
            <person name="Holt S."/>
            <person name="Cochrane G."/>
            <person name="Meng A."/>
            <person name="Brown T."/>
            <person name="Cohen L."/>
        </authorList>
    </citation>
    <scope>NUCLEOTIDE SEQUENCE</scope>
</reference>
<dbReference type="InterPro" id="IPR042266">
    <property type="entry name" value="PPPDE_sf"/>
</dbReference>
<evidence type="ECO:0000256" key="2">
    <source>
        <dbReference type="ARBA" id="ARBA00022670"/>
    </source>
</evidence>
<evidence type="ECO:0000256" key="1">
    <source>
        <dbReference type="ARBA" id="ARBA00008140"/>
    </source>
</evidence>
<dbReference type="Pfam" id="PF05903">
    <property type="entry name" value="Peptidase_C97"/>
    <property type="match status" value="1"/>
</dbReference>
<dbReference type="AlphaFoldDB" id="A0A7S0ZRL4"/>
<dbReference type="GO" id="GO:0101005">
    <property type="term" value="F:deubiquitinase activity"/>
    <property type="evidence" value="ECO:0007669"/>
    <property type="project" value="TreeGrafter"/>
</dbReference>
<gene>
    <name evidence="5" type="ORF">NSCI0253_LOCUS4406</name>
</gene>
<name>A0A7S0ZRL4_NOCSC</name>